<keyword evidence="1" id="KW-0732">Signal</keyword>
<accession>A0A3M7LDC7</accession>
<evidence type="ECO:0000256" key="1">
    <source>
        <dbReference type="SAM" id="SignalP"/>
    </source>
</evidence>
<keyword evidence="3" id="KW-1185">Reference proteome</keyword>
<name>A0A3M7LDC7_9FLAO</name>
<dbReference type="PROSITE" id="PS51257">
    <property type="entry name" value="PROKAR_LIPOPROTEIN"/>
    <property type="match status" value="1"/>
</dbReference>
<evidence type="ECO:0000313" key="2">
    <source>
        <dbReference type="EMBL" id="RMZ59522.1"/>
    </source>
</evidence>
<reference evidence="2 3" key="1">
    <citation type="submission" date="2018-08" db="EMBL/GenBank/DDBJ databases">
        <title>Chryseobacterium nematophagum: a novel matrix digesting pathogen of nematodes.</title>
        <authorList>
            <person name="Page A."/>
            <person name="Roberts M."/>
            <person name="Felix M.-A."/>
            <person name="Weir W."/>
        </authorList>
    </citation>
    <scope>NUCLEOTIDE SEQUENCE [LARGE SCALE GENOMIC DNA]</scope>
    <source>
        <strain evidence="2 3">JUb275</strain>
    </source>
</reference>
<dbReference type="EMBL" id="QWIV01000013">
    <property type="protein sequence ID" value="RMZ59522.1"/>
    <property type="molecule type" value="Genomic_DNA"/>
</dbReference>
<sequence length="147" mass="17313">MIILKMVHLKIKSMKIAILMILVSTFLVSCQTVKDNEIYGKYSPISYHNTYDTLSINQNNTYSRKVYDKKKKLLLNYSAKFVLLNTSSIKFEDFYLNLDRDLTIFPKDIKDTDMTYTTNFDKADNEIRLCFGYHEGENCYKKVIDKN</sequence>
<evidence type="ECO:0000313" key="3">
    <source>
        <dbReference type="Proteomes" id="UP000267524"/>
    </source>
</evidence>
<comment type="caution">
    <text evidence="2">The sequence shown here is derived from an EMBL/GenBank/DDBJ whole genome shotgun (WGS) entry which is preliminary data.</text>
</comment>
<organism evidence="2 3">
    <name type="scientific">Chryseobacterium nematophagum</name>
    <dbReference type="NCBI Taxonomy" id="2305228"/>
    <lineage>
        <taxon>Bacteria</taxon>
        <taxon>Pseudomonadati</taxon>
        <taxon>Bacteroidota</taxon>
        <taxon>Flavobacteriia</taxon>
        <taxon>Flavobacteriales</taxon>
        <taxon>Weeksellaceae</taxon>
        <taxon>Chryseobacterium group</taxon>
        <taxon>Chryseobacterium</taxon>
    </lineage>
</organism>
<feature type="chain" id="PRO_5017956840" description="Lipoprotein" evidence="1">
    <location>
        <begin position="31"/>
        <end position="147"/>
    </location>
</feature>
<feature type="signal peptide" evidence="1">
    <location>
        <begin position="1"/>
        <end position="30"/>
    </location>
</feature>
<dbReference type="AlphaFoldDB" id="A0A3M7LDC7"/>
<dbReference type="Proteomes" id="UP000267524">
    <property type="component" value="Unassembled WGS sequence"/>
</dbReference>
<evidence type="ECO:0008006" key="4">
    <source>
        <dbReference type="Google" id="ProtNLM"/>
    </source>
</evidence>
<proteinExistence type="predicted"/>
<gene>
    <name evidence="2" type="ORF">D1632_07770</name>
</gene>
<protein>
    <recommendedName>
        <fullName evidence="4">Lipoprotein</fullName>
    </recommendedName>
</protein>